<sequence>MQESTRARVAAIIGAAARDKRVLSVYDYHAGRYKNTQVKISSGRIRGYDVNSGSHFMSNQGRPGKLDFYDAQTRSKIQLELSGNRFKGYDFHTGKYFHGSVNGHAIGLYDTETGRVYNYSA</sequence>
<dbReference type="AlphaFoldDB" id="A0A1A9AUY5"/>
<dbReference type="Proteomes" id="UP000664658">
    <property type="component" value="Unassembled WGS sequence"/>
</dbReference>
<organism evidence="1 2">
    <name type="scientific">Plesiomonas shigelloides</name>
    <name type="common">Aeromonas shigelloides</name>
    <dbReference type="NCBI Taxonomy" id="703"/>
    <lineage>
        <taxon>Bacteria</taxon>
        <taxon>Pseudomonadati</taxon>
        <taxon>Pseudomonadota</taxon>
        <taxon>Gammaproteobacteria</taxon>
        <taxon>Enterobacterales</taxon>
        <taxon>Enterobacteriaceae</taxon>
        <taxon>Plesiomonas</taxon>
    </lineage>
</organism>
<gene>
    <name evidence="1" type="ORF">J2R62_11645</name>
</gene>
<evidence type="ECO:0000313" key="2">
    <source>
        <dbReference type="Proteomes" id="UP000664658"/>
    </source>
</evidence>
<evidence type="ECO:0000313" key="1">
    <source>
        <dbReference type="EMBL" id="MBO1108857.1"/>
    </source>
</evidence>
<comment type="caution">
    <text evidence="1">The sequence shown here is derived from an EMBL/GenBank/DDBJ whole genome shotgun (WGS) entry which is preliminary data.</text>
</comment>
<name>A0A1A9AUY5_PLESH</name>
<protein>
    <submittedName>
        <fullName evidence="1">Uncharacterized protein</fullName>
    </submittedName>
</protein>
<dbReference type="RefSeq" id="WP_010862483.1">
    <property type="nucleotide sequence ID" value="NZ_CP027852.1"/>
</dbReference>
<dbReference type="KEGG" id="pshi:SAMEA2665130_0512"/>
<accession>A0A1A9AUY5</accession>
<reference evidence="1" key="1">
    <citation type="submission" date="2021-03" db="EMBL/GenBank/DDBJ databases">
        <title>Plesiomonas shigelloides zfcc0051, isolated from zebrafish feces.</title>
        <authorList>
            <person name="Vanderhoek Z."/>
            <person name="Gaulke C."/>
        </authorList>
    </citation>
    <scope>NUCLEOTIDE SEQUENCE</scope>
    <source>
        <strain evidence="1">Zfcc0051</strain>
    </source>
</reference>
<dbReference type="EMBL" id="JAFNAA010000012">
    <property type="protein sequence ID" value="MBO1108857.1"/>
    <property type="molecule type" value="Genomic_DNA"/>
</dbReference>
<dbReference type="GeneID" id="69705371"/>
<proteinExistence type="predicted"/>